<gene>
    <name evidence="1" type="ORF">AB205_0176350</name>
</gene>
<dbReference type="Proteomes" id="UP000228934">
    <property type="component" value="Unassembled WGS sequence"/>
</dbReference>
<proteinExistence type="predicted"/>
<protein>
    <submittedName>
        <fullName evidence="1">Uncharacterized protein</fullName>
    </submittedName>
</protein>
<keyword evidence="2" id="KW-1185">Reference proteome</keyword>
<evidence type="ECO:0000313" key="2">
    <source>
        <dbReference type="Proteomes" id="UP000228934"/>
    </source>
</evidence>
<dbReference type="AlphaFoldDB" id="A0A2G9RT30"/>
<organism evidence="1 2">
    <name type="scientific">Aquarana catesbeiana</name>
    <name type="common">American bullfrog</name>
    <name type="synonym">Rana catesbeiana</name>
    <dbReference type="NCBI Taxonomy" id="8400"/>
    <lineage>
        <taxon>Eukaryota</taxon>
        <taxon>Metazoa</taxon>
        <taxon>Chordata</taxon>
        <taxon>Craniata</taxon>
        <taxon>Vertebrata</taxon>
        <taxon>Euteleostomi</taxon>
        <taxon>Amphibia</taxon>
        <taxon>Batrachia</taxon>
        <taxon>Anura</taxon>
        <taxon>Neobatrachia</taxon>
        <taxon>Ranoidea</taxon>
        <taxon>Ranidae</taxon>
        <taxon>Aquarana</taxon>
    </lineage>
</organism>
<reference evidence="2" key="1">
    <citation type="journal article" date="2017" name="Nat. Commun.">
        <title>The North American bullfrog draft genome provides insight into hormonal regulation of long noncoding RNA.</title>
        <authorList>
            <person name="Hammond S.A."/>
            <person name="Warren R.L."/>
            <person name="Vandervalk B.P."/>
            <person name="Kucuk E."/>
            <person name="Khan H."/>
            <person name="Gibb E.A."/>
            <person name="Pandoh P."/>
            <person name="Kirk H."/>
            <person name="Zhao Y."/>
            <person name="Jones M."/>
            <person name="Mungall A.J."/>
            <person name="Coope R."/>
            <person name="Pleasance S."/>
            <person name="Moore R.A."/>
            <person name="Holt R.A."/>
            <person name="Round J.M."/>
            <person name="Ohora S."/>
            <person name="Walle B.V."/>
            <person name="Veldhoen N."/>
            <person name="Helbing C.C."/>
            <person name="Birol I."/>
        </authorList>
    </citation>
    <scope>NUCLEOTIDE SEQUENCE [LARGE SCALE GENOMIC DNA]</scope>
</reference>
<dbReference type="EMBL" id="KV931548">
    <property type="protein sequence ID" value="PIO30945.1"/>
    <property type="molecule type" value="Genomic_DNA"/>
</dbReference>
<sequence length="54" mass="6108">MELQPTFKLRVFGVSLVRTPVRFLSLCVSVGVLSPCPTHKICGSNSFHHIRKRK</sequence>
<evidence type="ECO:0000313" key="1">
    <source>
        <dbReference type="EMBL" id="PIO30945.1"/>
    </source>
</evidence>
<accession>A0A2G9RT30</accession>
<name>A0A2G9RT30_AQUCT</name>